<keyword evidence="4" id="KW-1133">Transmembrane helix</keyword>
<dbReference type="SUPFAM" id="SSF47954">
    <property type="entry name" value="Cyclin-like"/>
    <property type="match status" value="1"/>
</dbReference>
<dbReference type="GO" id="GO:0019901">
    <property type="term" value="F:protein kinase binding"/>
    <property type="evidence" value="ECO:0007669"/>
    <property type="project" value="InterPro"/>
</dbReference>
<gene>
    <name evidence="5" type="ORF">HK100_005545</name>
</gene>
<keyword evidence="2" id="KW-0732">Signal</keyword>
<protein>
    <recommendedName>
        <fullName evidence="7">Cyclin N-terminal domain-containing protein</fullName>
    </recommendedName>
</protein>
<name>A0AAD5STL5_9FUNG</name>
<keyword evidence="4" id="KW-0812">Transmembrane</keyword>
<dbReference type="SUPFAM" id="SSF52058">
    <property type="entry name" value="L domain-like"/>
    <property type="match status" value="1"/>
</dbReference>
<dbReference type="Gene3D" id="3.80.10.10">
    <property type="entry name" value="Ribonuclease Inhibitor"/>
    <property type="match status" value="1"/>
</dbReference>
<comment type="caution">
    <text evidence="5">The sequence shown here is derived from an EMBL/GenBank/DDBJ whole genome shotgun (WGS) entry which is preliminary data.</text>
</comment>
<dbReference type="GO" id="GO:0016020">
    <property type="term" value="C:membrane"/>
    <property type="evidence" value="ECO:0007669"/>
    <property type="project" value="UniProtKB-SubCell"/>
</dbReference>
<evidence type="ECO:0000256" key="1">
    <source>
        <dbReference type="ARBA" id="ARBA00004167"/>
    </source>
</evidence>
<dbReference type="InterPro" id="IPR036915">
    <property type="entry name" value="Cyclin-like_sf"/>
</dbReference>
<dbReference type="Gene3D" id="1.10.472.10">
    <property type="entry name" value="Cyclin-like"/>
    <property type="match status" value="1"/>
</dbReference>
<evidence type="ECO:0000256" key="3">
    <source>
        <dbReference type="SAM" id="MobiDB-lite"/>
    </source>
</evidence>
<feature type="compositionally biased region" description="Low complexity" evidence="3">
    <location>
        <begin position="315"/>
        <end position="335"/>
    </location>
</feature>
<reference evidence="5" key="1">
    <citation type="submission" date="2020-05" db="EMBL/GenBank/DDBJ databases">
        <title>Phylogenomic resolution of chytrid fungi.</title>
        <authorList>
            <person name="Stajich J.E."/>
            <person name="Amses K."/>
            <person name="Simmons R."/>
            <person name="Seto K."/>
            <person name="Myers J."/>
            <person name="Bonds A."/>
            <person name="Quandt C.A."/>
            <person name="Barry K."/>
            <person name="Liu P."/>
            <person name="Grigoriev I."/>
            <person name="Longcore J.E."/>
            <person name="James T.Y."/>
        </authorList>
    </citation>
    <scope>NUCLEOTIDE SEQUENCE</scope>
    <source>
        <strain evidence="5">JEL0513</strain>
    </source>
</reference>
<dbReference type="InterPro" id="IPR032675">
    <property type="entry name" value="LRR_dom_sf"/>
</dbReference>
<proteinExistence type="predicted"/>
<dbReference type="EMBL" id="JADGJH010002590">
    <property type="protein sequence ID" value="KAJ3096537.1"/>
    <property type="molecule type" value="Genomic_DNA"/>
</dbReference>
<dbReference type="InterPro" id="IPR013922">
    <property type="entry name" value="Cyclin_PHO80-like"/>
</dbReference>
<sequence>MLSGGIPDEVGQLARLEQLFLQSNQLSGGIPSILGNLSQLSDLNLVHNYLTGQIPSSLMQFLANFEYNCLSGAIGLTEQSSCLPTAQEIWGKITGGIVSGVVLFVLFVWWVMREYRRVKTAQMSADTLDWVDDEEEKEKKQELDSGDAMKFNFSAPKTKKCQSVSYLEKTKMPAPTATVTATQAQTQKHKQTEKEAETQTSTRSSFTYGKPASVTAAPGKERKGLSIKRDVTLTGLGLGLDVDRTVADSKEKSESTESQSVAALAGAATVCVAELLGAAKFPARNRRTFELYARRLLTALARSLSPSLSPPSPSSPLLQSPLSAQLSSPSLPSPSDLHSNPAASLNTPPKHYHLDTNTNAINSQLALVVLSALLFLRRFAAAINASANATPGLEFRLFTVALMLATKMLEDQCLVRNKEWAGVCGNLHLSTSQLAEMEIAFLATVNYNLLTPLAELSVLASSLSGLLPSYSSSSFQYPYCDFFMSPATVRVACTILDNVVFELDTTDSFF</sequence>
<feature type="region of interest" description="Disordered" evidence="3">
    <location>
        <begin position="175"/>
        <end position="221"/>
    </location>
</feature>
<dbReference type="Pfam" id="PF00560">
    <property type="entry name" value="LRR_1"/>
    <property type="match status" value="2"/>
</dbReference>
<dbReference type="PANTHER" id="PTHR48053">
    <property type="entry name" value="LEUCINE RICH REPEAT FAMILY PROTEIN, EXPRESSED"/>
    <property type="match status" value="1"/>
</dbReference>
<feature type="transmembrane region" description="Helical" evidence="4">
    <location>
        <begin position="89"/>
        <end position="112"/>
    </location>
</feature>
<dbReference type="InterPro" id="IPR001611">
    <property type="entry name" value="Leu-rich_rpt"/>
</dbReference>
<keyword evidence="4" id="KW-0472">Membrane</keyword>
<feature type="compositionally biased region" description="Low complexity" evidence="3">
    <location>
        <begin position="175"/>
        <end position="186"/>
    </location>
</feature>
<feature type="compositionally biased region" description="Polar residues" evidence="3">
    <location>
        <begin position="336"/>
        <end position="347"/>
    </location>
</feature>
<dbReference type="CDD" id="cd20557">
    <property type="entry name" value="CYCLIN_ScPCL1-like"/>
    <property type="match status" value="1"/>
</dbReference>
<dbReference type="PANTHER" id="PTHR48053:SF71">
    <property type="entry name" value="LEUCINE RICH REPEAT FAMILY PROTEIN, EXPRESSED"/>
    <property type="match status" value="1"/>
</dbReference>
<dbReference type="Proteomes" id="UP001211907">
    <property type="component" value="Unassembled WGS sequence"/>
</dbReference>
<comment type="subcellular location">
    <subcellularLocation>
        <location evidence="1">Membrane</location>
        <topology evidence="1">Single-pass membrane protein</topology>
    </subcellularLocation>
</comment>
<keyword evidence="6" id="KW-1185">Reference proteome</keyword>
<dbReference type="AlphaFoldDB" id="A0AAD5STL5"/>
<evidence type="ECO:0008006" key="7">
    <source>
        <dbReference type="Google" id="ProtNLM"/>
    </source>
</evidence>
<dbReference type="InterPro" id="IPR051716">
    <property type="entry name" value="Plant_RL_S/T_kinase"/>
</dbReference>
<evidence type="ECO:0000313" key="5">
    <source>
        <dbReference type="EMBL" id="KAJ3096537.1"/>
    </source>
</evidence>
<organism evidence="5 6">
    <name type="scientific">Physocladia obscura</name>
    <dbReference type="NCBI Taxonomy" id="109957"/>
    <lineage>
        <taxon>Eukaryota</taxon>
        <taxon>Fungi</taxon>
        <taxon>Fungi incertae sedis</taxon>
        <taxon>Chytridiomycota</taxon>
        <taxon>Chytridiomycota incertae sedis</taxon>
        <taxon>Chytridiomycetes</taxon>
        <taxon>Chytridiales</taxon>
        <taxon>Chytriomycetaceae</taxon>
        <taxon>Physocladia</taxon>
    </lineage>
</organism>
<accession>A0AAD5STL5</accession>
<dbReference type="Pfam" id="PF08613">
    <property type="entry name" value="Cyclin"/>
    <property type="match status" value="1"/>
</dbReference>
<evidence type="ECO:0000256" key="4">
    <source>
        <dbReference type="SAM" id="Phobius"/>
    </source>
</evidence>
<feature type="region of interest" description="Disordered" evidence="3">
    <location>
        <begin position="304"/>
        <end position="351"/>
    </location>
</feature>
<evidence type="ECO:0000256" key="2">
    <source>
        <dbReference type="ARBA" id="ARBA00022729"/>
    </source>
</evidence>
<evidence type="ECO:0000313" key="6">
    <source>
        <dbReference type="Proteomes" id="UP001211907"/>
    </source>
</evidence>